<keyword evidence="2" id="KW-0378">Hydrolase</keyword>
<dbReference type="PANTHER" id="PTHR37168:SF2">
    <property type="entry name" value="CRISPR-ASSOCIATED EXONUCLEASE CAS4"/>
    <property type="match status" value="1"/>
</dbReference>
<dbReference type="Gene3D" id="3.90.320.10">
    <property type="match status" value="1"/>
</dbReference>
<organism evidence="2 3">
    <name type="scientific">Hydrogenimonas thermophila</name>
    <dbReference type="NCBI Taxonomy" id="223786"/>
    <lineage>
        <taxon>Bacteria</taxon>
        <taxon>Pseudomonadati</taxon>
        <taxon>Campylobacterota</taxon>
        <taxon>Epsilonproteobacteria</taxon>
        <taxon>Campylobacterales</taxon>
        <taxon>Hydrogenimonadaceae</taxon>
        <taxon>Hydrogenimonas</taxon>
    </lineage>
</organism>
<dbReference type="Pfam" id="PF01930">
    <property type="entry name" value="Cas_Cas4"/>
    <property type="match status" value="1"/>
</dbReference>
<dbReference type="AlphaFoldDB" id="A0A1I5RLE4"/>
<accession>A0A1I5RLE4</accession>
<sequence length="126" mass="14750">MGKALAEIKEKDLHQFPFSNLKFDKIGKERGHYLVTEYKKSFKNPEGAKMQLLFYMYLLKKNLKLKEINGKVISGKKVIYVEGSEENMQMMEKLLEEIATFVSNPLPPKPKKIPFCKKCGYRDYCF</sequence>
<keyword evidence="3" id="KW-1185">Reference proteome</keyword>
<dbReference type="STRING" id="223786.SAMN05216234_12729"/>
<dbReference type="InterPro" id="IPR022765">
    <property type="entry name" value="Dna2/Cas4_DUF83"/>
</dbReference>
<dbReference type="Proteomes" id="UP000199227">
    <property type="component" value="Unassembled WGS sequence"/>
</dbReference>
<proteinExistence type="predicted"/>
<evidence type="ECO:0000259" key="1">
    <source>
        <dbReference type="Pfam" id="PF01930"/>
    </source>
</evidence>
<keyword evidence="2" id="KW-0540">Nuclease</keyword>
<evidence type="ECO:0000313" key="3">
    <source>
        <dbReference type="Proteomes" id="UP000199227"/>
    </source>
</evidence>
<feature type="domain" description="DUF83" evidence="1">
    <location>
        <begin position="2"/>
        <end position="126"/>
    </location>
</feature>
<dbReference type="InterPro" id="IPR011604">
    <property type="entry name" value="PDDEXK-like_dom_sf"/>
</dbReference>
<dbReference type="GO" id="GO:0004527">
    <property type="term" value="F:exonuclease activity"/>
    <property type="evidence" value="ECO:0007669"/>
    <property type="project" value="UniProtKB-KW"/>
</dbReference>
<keyword evidence="2" id="KW-0269">Exonuclease</keyword>
<name>A0A1I5RLE4_9BACT</name>
<evidence type="ECO:0000313" key="2">
    <source>
        <dbReference type="EMBL" id="SFP59230.1"/>
    </source>
</evidence>
<reference evidence="2 3" key="1">
    <citation type="submission" date="2016-10" db="EMBL/GenBank/DDBJ databases">
        <authorList>
            <person name="de Groot N.N."/>
        </authorList>
    </citation>
    <scope>NUCLEOTIDE SEQUENCE [LARGE SCALE GENOMIC DNA]</scope>
    <source>
        <strain evidence="2 3">EP1-55-1</strain>
    </source>
</reference>
<dbReference type="EMBL" id="FOXB01000027">
    <property type="protein sequence ID" value="SFP59230.1"/>
    <property type="molecule type" value="Genomic_DNA"/>
</dbReference>
<dbReference type="PANTHER" id="PTHR37168">
    <property type="entry name" value="CRISPR-ASSOCIATED EXONUCLEASE CAS4"/>
    <property type="match status" value="1"/>
</dbReference>
<gene>
    <name evidence="2" type="ORF">SAMN05216234_12729</name>
</gene>
<protein>
    <submittedName>
        <fullName evidence="2">CRISPR-associated exonuclease, Cas4 family</fullName>
    </submittedName>
</protein>